<organism evidence="9 10">
    <name type="scientific">Phyllotreta striolata</name>
    <name type="common">Striped flea beetle</name>
    <name type="synonym">Crioceris striolata</name>
    <dbReference type="NCBI Taxonomy" id="444603"/>
    <lineage>
        <taxon>Eukaryota</taxon>
        <taxon>Metazoa</taxon>
        <taxon>Ecdysozoa</taxon>
        <taxon>Arthropoda</taxon>
        <taxon>Hexapoda</taxon>
        <taxon>Insecta</taxon>
        <taxon>Pterygota</taxon>
        <taxon>Neoptera</taxon>
        <taxon>Endopterygota</taxon>
        <taxon>Coleoptera</taxon>
        <taxon>Polyphaga</taxon>
        <taxon>Cucujiformia</taxon>
        <taxon>Chrysomeloidea</taxon>
        <taxon>Chrysomelidae</taxon>
        <taxon>Galerucinae</taxon>
        <taxon>Alticini</taxon>
        <taxon>Phyllotreta</taxon>
    </lineage>
</organism>
<evidence type="ECO:0000256" key="5">
    <source>
        <dbReference type="ARBA" id="ARBA00023069"/>
    </source>
</evidence>
<feature type="region of interest" description="Disordered" evidence="8">
    <location>
        <begin position="448"/>
        <end position="467"/>
    </location>
</feature>
<feature type="compositionally biased region" description="Acidic residues" evidence="8">
    <location>
        <begin position="8"/>
        <end position="19"/>
    </location>
</feature>
<dbReference type="GO" id="GO:0042073">
    <property type="term" value="P:intraciliary transport"/>
    <property type="evidence" value="ECO:0007669"/>
    <property type="project" value="InterPro"/>
</dbReference>
<feature type="compositionally biased region" description="Low complexity" evidence="8">
    <location>
        <begin position="38"/>
        <end position="50"/>
    </location>
</feature>
<gene>
    <name evidence="9" type="ORF">PHYEVI_LOCUS3111</name>
</gene>
<accession>A0A9N9XLN5</accession>
<feature type="region of interest" description="Disordered" evidence="8">
    <location>
        <begin position="156"/>
        <end position="175"/>
    </location>
</feature>
<comment type="subcellular location">
    <subcellularLocation>
        <location evidence="1">Cytoplasm</location>
        <location evidence="1">Cytoskeleton</location>
        <location evidence="1">Cilium basal body</location>
    </subcellularLocation>
</comment>
<dbReference type="GO" id="GO:0031514">
    <property type="term" value="C:motile cilium"/>
    <property type="evidence" value="ECO:0007669"/>
    <property type="project" value="TreeGrafter"/>
</dbReference>
<feature type="compositionally biased region" description="Basic and acidic residues" evidence="8">
    <location>
        <begin position="52"/>
        <end position="84"/>
    </location>
</feature>
<reference evidence="9" key="1">
    <citation type="submission" date="2022-01" db="EMBL/GenBank/DDBJ databases">
        <authorList>
            <person name="King R."/>
        </authorList>
    </citation>
    <scope>NUCLEOTIDE SEQUENCE</scope>
</reference>
<feature type="region of interest" description="Disordered" evidence="8">
    <location>
        <begin position="1"/>
        <end position="84"/>
    </location>
</feature>
<protein>
    <recommendedName>
        <fullName evidence="3">Intraflagellar transport protein 46 homolog</fullName>
    </recommendedName>
</protein>
<evidence type="ECO:0000256" key="7">
    <source>
        <dbReference type="ARBA" id="ARBA00023273"/>
    </source>
</evidence>
<keyword evidence="4" id="KW-0963">Cytoplasm</keyword>
<keyword evidence="10" id="KW-1185">Reference proteome</keyword>
<evidence type="ECO:0000256" key="8">
    <source>
        <dbReference type="SAM" id="MobiDB-lite"/>
    </source>
</evidence>
<dbReference type="Proteomes" id="UP001153712">
    <property type="component" value="Chromosome 12"/>
</dbReference>
<evidence type="ECO:0000256" key="1">
    <source>
        <dbReference type="ARBA" id="ARBA00004120"/>
    </source>
</evidence>
<dbReference type="Pfam" id="PF12317">
    <property type="entry name" value="IFT46_B_C"/>
    <property type="match status" value="1"/>
</dbReference>
<proteinExistence type="inferred from homology"/>
<comment type="similarity">
    <text evidence="2">Belongs to the IFT46 family.</text>
</comment>
<keyword evidence="5" id="KW-0969">Cilium</keyword>
<dbReference type="PANTHER" id="PTHR13376">
    <property type="entry name" value="INTRAFLAGELLAR TRANSPORT PROTEIN 46 HOMOLOG"/>
    <property type="match status" value="1"/>
</dbReference>
<dbReference type="AlphaFoldDB" id="A0A9N9XLN5"/>
<name>A0A9N9XLN5_PHYSR</name>
<evidence type="ECO:0000256" key="2">
    <source>
        <dbReference type="ARBA" id="ARBA00007700"/>
    </source>
</evidence>
<dbReference type="GO" id="GO:0005815">
    <property type="term" value="C:microtubule organizing center"/>
    <property type="evidence" value="ECO:0007669"/>
    <property type="project" value="TreeGrafter"/>
</dbReference>
<dbReference type="OrthoDB" id="2119217at2759"/>
<dbReference type="PANTHER" id="PTHR13376:SF0">
    <property type="entry name" value="INTRAFLAGELLAR TRANSPORT PROTEIN 46 HOMOLOG"/>
    <property type="match status" value="1"/>
</dbReference>
<evidence type="ECO:0000256" key="6">
    <source>
        <dbReference type="ARBA" id="ARBA00023212"/>
    </source>
</evidence>
<feature type="region of interest" description="Disordered" evidence="8">
    <location>
        <begin position="104"/>
        <end position="144"/>
    </location>
</feature>
<feature type="compositionally biased region" description="Polar residues" evidence="8">
    <location>
        <begin position="456"/>
        <end position="467"/>
    </location>
</feature>
<dbReference type="InterPro" id="IPR022088">
    <property type="entry name" value="Intraflagellar_transp_cmplxB"/>
</dbReference>
<dbReference type="GO" id="GO:0030992">
    <property type="term" value="C:intraciliary transport particle B"/>
    <property type="evidence" value="ECO:0007669"/>
    <property type="project" value="TreeGrafter"/>
</dbReference>
<evidence type="ECO:0000313" key="10">
    <source>
        <dbReference type="Proteomes" id="UP001153712"/>
    </source>
</evidence>
<evidence type="ECO:0000256" key="3">
    <source>
        <dbReference type="ARBA" id="ARBA00017206"/>
    </source>
</evidence>
<dbReference type="EMBL" id="OU900105">
    <property type="protein sequence ID" value="CAG9856692.1"/>
    <property type="molecule type" value="Genomic_DNA"/>
</dbReference>
<evidence type="ECO:0000313" key="9">
    <source>
        <dbReference type="EMBL" id="CAG9856692.1"/>
    </source>
</evidence>
<feature type="compositionally biased region" description="Polar residues" evidence="8">
    <location>
        <begin position="118"/>
        <end position="130"/>
    </location>
</feature>
<evidence type="ECO:0000256" key="4">
    <source>
        <dbReference type="ARBA" id="ARBA00022490"/>
    </source>
</evidence>
<keyword evidence="7" id="KW-0966">Cell projection</keyword>
<keyword evidence="6" id="KW-0206">Cytoskeleton</keyword>
<dbReference type="GO" id="GO:0060271">
    <property type="term" value="P:cilium assembly"/>
    <property type="evidence" value="ECO:0007669"/>
    <property type="project" value="TreeGrafter"/>
</dbReference>
<sequence length="467" mass="53231">MQRSFSVIDDDDDDGDEVFLPEGNPKETATKSYKTNSESDLSFSEQSSISPKRIEKEVKEQSSYSEEEKILVDDRIPSPGSYKRDNAKEKCLLRSRIMKSHYFSDSNDSEIEDEINTRRGNYSSKSNYITEQEPPEPPPPKELLLSDVTVPPLIFTYSDEDDCDYPEQSPTAEVPTNLSGRQTAVLKRRTLNEPKMEHLMSDSDDSYNETKAGDLPGEYNPKDFEQLEVDDEVKDLFQFISRYTPQQINLTHKFKPFVPEYLPAVGDIDAFLKVYPPESTVDDEKRTESFEHLGLTVLDEPASNQSDPAVLYLRLRAASGNPRRKDDENAVVKKIDDVEKNAKTIEKWIKDISDLHKSKSSVAMRFTEPMPDLDDLMQEWPEAVENELKEKGFPKPDGVPLEQYVSVVCNLFQIPQAKKKIQSVYLLFCLYAAIKQTQLYKASSSSIDDGRAQVPMSKNQTDQLVLE</sequence>